<gene>
    <name evidence="5" type="ORF">VM1G_11431</name>
</gene>
<dbReference type="CDD" id="cd18793">
    <property type="entry name" value="SF2_C_SNF"/>
    <property type="match status" value="1"/>
</dbReference>
<dbReference type="InterPro" id="IPR049730">
    <property type="entry name" value="SNF2/RAD54-like_C"/>
</dbReference>
<dbReference type="GO" id="GO:0005634">
    <property type="term" value="C:nucleus"/>
    <property type="evidence" value="ECO:0007669"/>
    <property type="project" value="TreeGrafter"/>
</dbReference>
<dbReference type="GO" id="GO:0006281">
    <property type="term" value="P:DNA repair"/>
    <property type="evidence" value="ECO:0007669"/>
    <property type="project" value="TreeGrafter"/>
</dbReference>
<sequence>MSRASNCPYDAKGDRFVHSITKHCSELDLEEKGGGVLADEMGMGKTLSILALVIGTLEKARDWALSQAQSDTSVVKANRYSRATLIIVSSALLINGWFAEIERHLDAETFATLKTVRWHGSNRIAFQEALLDADIVITTYNTLSIEYKSKPSILHDTEWFRVVLDEAHIIRRQATIFYKACYDLTALTRWCLTGTPIQNRVEDIGTLFAFIRARPFHSLATFRQFMVIPYDEGGERRRIACERLVLVLDSLCLRRTKELLHLPGRKDKVVPVILKGKERDQYKSTKRIMDRILRQSSGLYDHINRFGMFQAMLQLRIFCNHGTFQRPFSWNTISQRDMREAAISALGQNGETHCSGCKLPMPVLGSNRIYRVFVEDCAHVLCSECLEDSSGEADETVLVMTTGTGAFGLNLTAANHVFLVEPQWNPSVEDQAIARTIRLGQNAQVIVTRYVVQNSIEKDMLSQQNRKRQIASIRH</sequence>
<dbReference type="SUPFAM" id="SSF52540">
    <property type="entry name" value="P-loop containing nucleoside triphosphate hydrolases"/>
    <property type="match status" value="2"/>
</dbReference>
<dbReference type="PANTHER" id="PTHR45626:SF52">
    <property type="entry name" value="SINGLE-STRANDED DNA-DEPENDENT ATPASE (EUROFUNG)"/>
    <property type="match status" value="1"/>
</dbReference>
<proteinExistence type="predicted"/>
<dbReference type="InterPro" id="IPR027417">
    <property type="entry name" value="P-loop_NTPase"/>
</dbReference>
<dbReference type="InterPro" id="IPR000330">
    <property type="entry name" value="SNF2_N"/>
</dbReference>
<dbReference type="GO" id="GO:0005524">
    <property type="term" value="F:ATP binding"/>
    <property type="evidence" value="ECO:0007669"/>
    <property type="project" value="UniProtKB-KW"/>
</dbReference>
<dbReference type="Gene3D" id="3.40.50.10810">
    <property type="entry name" value="Tandem AAA-ATPase domain"/>
    <property type="match status" value="1"/>
</dbReference>
<dbReference type="GO" id="GO:0016787">
    <property type="term" value="F:hydrolase activity"/>
    <property type="evidence" value="ECO:0007669"/>
    <property type="project" value="UniProtKB-KW"/>
</dbReference>
<organism evidence="5 6">
    <name type="scientific">Cytospora mali</name>
    <name type="common">Apple Valsa canker fungus</name>
    <name type="synonym">Valsa mali</name>
    <dbReference type="NCBI Taxonomy" id="578113"/>
    <lineage>
        <taxon>Eukaryota</taxon>
        <taxon>Fungi</taxon>
        <taxon>Dikarya</taxon>
        <taxon>Ascomycota</taxon>
        <taxon>Pezizomycotina</taxon>
        <taxon>Sordariomycetes</taxon>
        <taxon>Sordariomycetidae</taxon>
        <taxon>Diaporthales</taxon>
        <taxon>Cytosporaceae</taxon>
        <taxon>Cytospora</taxon>
    </lineage>
</organism>
<reference evidence="5" key="1">
    <citation type="submission" date="2014-12" db="EMBL/GenBank/DDBJ databases">
        <title>Genome Sequence of Valsa Canker Pathogens Uncovers a Specific Adaption of Colonization on Woody Bark.</title>
        <authorList>
            <person name="Yin Z."/>
            <person name="Liu H."/>
            <person name="Gao X."/>
            <person name="Li Z."/>
            <person name="Song N."/>
            <person name="Ke X."/>
            <person name="Dai Q."/>
            <person name="Wu Y."/>
            <person name="Sun Y."/>
            <person name="Xu J.-R."/>
            <person name="Kang Z.K."/>
            <person name="Wang L."/>
            <person name="Huang L."/>
        </authorList>
    </citation>
    <scope>NUCLEOTIDE SEQUENCE [LARGE SCALE GENOMIC DNA]</scope>
    <source>
        <strain evidence="5">03-8</strain>
    </source>
</reference>
<dbReference type="GO" id="GO:0008094">
    <property type="term" value="F:ATP-dependent activity, acting on DNA"/>
    <property type="evidence" value="ECO:0007669"/>
    <property type="project" value="TreeGrafter"/>
</dbReference>
<keyword evidence="1" id="KW-0547">Nucleotide-binding</keyword>
<protein>
    <recommendedName>
        <fullName evidence="4">Helicase ATP-binding domain-containing protein</fullName>
    </recommendedName>
</protein>
<keyword evidence="3" id="KW-0067">ATP-binding</keyword>
<accession>A0A194VPK2</accession>
<evidence type="ECO:0000313" key="6">
    <source>
        <dbReference type="Proteomes" id="UP000078559"/>
    </source>
</evidence>
<keyword evidence="2" id="KW-0378">Hydrolase</keyword>
<evidence type="ECO:0000259" key="4">
    <source>
        <dbReference type="PROSITE" id="PS51192"/>
    </source>
</evidence>
<dbReference type="PANTHER" id="PTHR45626">
    <property type="entry name" value="TRANSCRIPTION TERMINATION FACTOR 2-RELATED"/>
    <property type="match status" value="1"/>
</dbReference>
<dbReference type="PROSITE" id="PS51192">
    <property type="entry name" value="HELICASE_ATP_BIND_1"/>
    <property type="match status" value="1"/>
</dbReference>
<evidence type="ECO:0000313" key="5">
    <source>
        <dbReference type="EMBL" id="KUI66104.1"/>
    </source>
</evidence>
<dbReference type="InterPro" id="IPR050628">
    <property type="entry name" value="SNF2_RAD54_helicase_TF"/>
</dbReference>
<dbReference type="EMBL" id="CM003099">
    <property type="protein sequence ID" value="KUI66104.1"/>
    <property type="molecule type" value="Genomic_DNA"/>
</dbReference>
<dbReference type="SMART" id="SM00487">
    <property type="entry name" value="DEXDc"/>
    <property type="match status" value="1"/>
</dbReference>
<dbReference type="Gene3D" id="3.40.50.300">
    <property type="entry name" value="P-loop containing nucleotide triphosphate hydrolases"/>
    <property type="match status" value="1"/>
</dbReference>
<dbReference type="Proteomes" id="UP000078559">
    <property type="component" value="Chromosome 2"/>
</dbReference>
<dbReference type="Pfam" id="PF00271">
    <property type="entry name" value="Helicase_C"/>
    <property type="match status" value="1"/>
</dbReference>
<dbReference type="OrthoDB" id="448448at2759"/>
<dbReference type="CDD" id="cd18008">
    <property type="entry name" value="DEXDc_SHPRH-like"/>
    <property type="match status" value="1"/>
</dbReference>
<evidence type="ECO:0000256" key="1">
    <source>
        <dbReference type="ARBA" id="ARBA00022741"/>
    </source>
</evidence>
<evidence type="ECO:0000256" key="3">
    <source>
        <dbReference type="ARBA" id="ARBA00022840"/>
    </source>
</evidence>
<dbReference type="Pfam" id="PF00176">
    <property type="entry name" value="SNF2-rel_dom"/>
    <property type="match status" value="1"/>
</dbReference>
<dbReference type="InterPro" id="IPR001650">
    <property type="entry name" value="Helicase_C-like"/>
</dbReference>
<feature type="domain" description="Helicase ATP-binding" evidence="4">
    <location>
        <begin position="26"/>
        <end position="214"/>
    </location>
</feature>
<keyword evidence="6" id="KW-1185">Reference proteome</keyword>
<dbReference type="SMR" id="A0A194VPK2"/>
<name>A0A194VPK2_CYTMA</name>
<evidence type="ECO:0000256" key="2">
    <source>
        <dbReference type="ARBA" id="ARBA00022801"/>
    </source>
</evidence>
<dbReference type="AlphaFoldDB" id="A0A194VPK2"/>
<dbReference type="InterPro" id="IPR038718">
    <property type="entry name" value="SNF2-like_sf"/>
</dbReference>
<dbReference type="InterPro" id="IPR014001">
    <property type="entry name" value="Helicase_ATP-bd"/>
</dbReference>